<dbReference type="Pfam" id="PF11104">
    <property type="entry name" value="PilM_2"/>
    <property type="match status" value="1"/>
</dbReference>
<dbReference type="OrthoDB" id="5296002at2"/>
<gene>
    <name evidence="1" type="ordered locus">Sde_1131</name>
</gene>
<name>Q21LN6_SACD2</name>
<dbReference type="EMBL" id="CP000282">
    <property type="protein sequence ID" value="ABD80393.1"/>
    <property type="molecule type" value="Genomic_DNA"/>
</dbReference>
<evidence type="ECO:0000313" key="2">
    <source>
        <dbReference type="Proteomes" id="UP000001947"/>
    </source>
</evidence>
<dbReference type="eggNOG" id="COG4972">
    <property type="taxonomic scope" value="Bacteria"/>
</dbReference>
<dbReference type="PANTHER" id="PTHR32432:SF3">
    <property type="entry name" value="ETHANOLAMINE UTILIZATION PROTEIN EUTJ"/>
    <property type="match status" value="1"/>
</dbReference>
<proteinExistence type="predicted"/>
<evidence type="ECO:0008006" key="3">
    <source>
        <dbReference type="Google" id="ProtNLM"/>
    </source>
</evidence>
<dbReference type="STRING" id="203122.Sde_1131"/>
<dbReference type="KEGG" id="sde:Sde_1131"/>
<keyword evidence="2" id="KW-1185">Reference proteome</keyword>
<dbReference type="SUPFAM" id="SSF53067">
    <property type="entry name" value="Actin-like ATPase domain"/>
    <property type="match status" value="1"/>
</dbReference>
<protein>
    <recommendedName>
        <fullName evidence="3">MSHA biogenesis protein MshI</fullName>
    </recommendedName>
</protein>
<sequence length="313" mass="33832">MQFFKSRLAGKAVVGIELSRAGIAVVVLGREAGGKVIQASTLIAAQGQNSSIASFQSDLSELVEKHQLKAAKCNLVLAKEDYQLLLVEAPDVPDAEIKEAIRWRVKDLISTPVEQAALDVFLLPDDGARGGKKMVYVVVADKARIKEIVDFVAHSQLSLNSIDIVELAMRNITLALPDEAAQVRGIALVRIGEGVGSVSVYRQGNLYLSRQFQIQYSGGLLDDLPVDSLALEVQRSLDYYERQMGQAQPAALYVCGENISEDKVNEELKRALPLTVNWLDVSALVPSAEEEPDEGIAQLCVGALGACMREASA</sequence>
<dbReference type="GeneID" id="98612811"/>
<dbReference type="Gene3D" id="3.30.420.40">
    <property type="match status" value="2"/>
</dbReference>
<reference evidence="1 2" key="1">
    <citation type="journal article" date="2008" name="PLoS Genet.">
        <title>Complete genome sequence of the complex carbohydrate-degrading marine bacterium, Saccharophagus degradans strain 2-40 T.</title>
        <authorList>
            <person name="Weiner R.M."/>
            <person name="Taylor L.E.II."/>
            <person name="Henrissat B."/>
            <person name="Hauser L."/>
            <person name="Land M."/>
            <person name="Coutinho P.M."/>
            <person name="Rancurel C."/>
            <person name="Saunders E.H."/>
            <person name="Longmire A.G."/>
            <person name="Zhang H."/>
            <person name="Bayer E.A."/>
            <person name="Gilbert H.J."/>
            <person name="Larimer F."/>
            <person name="Zhulin I.B."/>
            <person name="Ekborg N.A."/>
            <person name="Lamed R."/>
            <person name="Richardson P.M."/>
            <person name="Borovok I."/>
            <person name="Hutcheson S."/>
        </authorList>
    </citation>
    <scope>NUCLEOTIDE SEQUENCE [LARGE SCALE GENOMIC DNA]</scope>
    <source>
        <strain evidence="2">2-40 / ATCC 43961 / DSM 17024</strain>
    </source>
</reference>
<dbReference type="RefSeq" id="WP_011467613.1">
    <property type="nucleotide sequence ID" value="NC_007912.1"/>
</dbReference>
<evidence type="ECO:0000313" key="1">
    <source>
        <dbReference type="EMBL" id="ABD80393.1"/>
    </source>
</evidence>
<dbReference type="Proteomes" id="UP000001947">
    <property type="component" value="Chromosome"/>
</dbReference>
<dbReference type="InterPro" id="IPR005883">
    <property type="entry name" value="PilM"/>
</dbReference>
<accession>Q21LN6</accession>
<dbReference type="Gene3D" id="3.30.1490.300">
    <property type="match status" value="1"/>
</dbReference>
<dbReference type="AlphaFoldDB" id="Q21LN6"/>
<dbReference type="InterPro" id="IPR050696">
    <property type="entry name" value="FtsA/MreB"/>
</dbReference>
<dbReference type="HOGENOM" id="CLU_075009_1_0_6"/>
<dbReference type="PANTHER" id="PTHR32432">
    <property type="entry name" value="CELL DIVISION PROTEIN FTSA-RELATED"/>
    <property type="match status" value="1"/>
</dbReference>
<organism evidence="1 2">
    <name type="scientific">Saccharophagus degradans (strain 2-40 / ATCC 43961 / DSM 17024)</name>
    <dbReference type="NCBI Taxonomy" id="203122"/>
    <lineage>
        <taxon>Bacteria</taxon>
        <taxon>Pseudomonadati</taxon>
        <taxon>Pseudomonadota</taxon>
        <taxon>Gammaproteobacteria</taxon>
        <taxon>Cellvibrionales</taxon>
        <taxon>Cellvibrionaceae</taxon>
        <taxon>Saccharophagus</taxon>
    </lineage>
</organism>
<dbReference type="InterPro" id="IPR043129">
    <property type="entry name" value="ATPase_NBD"/>
</dbReference>